<evidence type="ECO:0000313" key="4">
    <source>
        <dbReference type="Proteomes" id="UP001175228"/>
    </source>
</evidence>
<dbReference type="PANTHER" id="PTHR40465">
    <property type="entry name" value="CHROMOSOME 1, WHOLE GENOME SHOTGUN SEQUENCE"/>
    <property type="match status" value="1"/>
</dbReference>
<feature type="transmembrane region" description="Helical" evidence="1">
    <location>
        <begin position="230"/>
        <end position="250"/>
    </location>
</feature>
<feature type="transmembrane region" description="Helical" evidence="1">
    <location>
        <begin position="53"/>
        <end position="74"/>
    </location>
</feature>
<evidence type="ECO:0000313" key="3">
    <source>
        <dbReference type="EMBL" id="KAK0497874.1"/>
    </source>
</evidence>
<dbReference type="EMBL" id="JAUEPU010000012">
    <property type="protein sequence ID" value="KAK0497874.1"/>
    <property type="molecule type" value="Genomic_DNA"/>
</dbReference>
<comment type="caution">
    <text evidence="3">The sequence shown here is derived from an EMBL/GenBank/DDBJ whole genome shotgun (WGS) entry which is preliminary data.</text>
</comment>
<name>A0AA39Q8T7_9AGAR</name>
<dbReference type="PANTHER" id="PTHR40465:SF1">
    <property type="entry name" value="DUF6534 DOMAIN-CONTAINING PROTEIN"/>
    <property type="match status" value="1"/>
</dbReference>
<keyword evidence="4" id="KW-1185">Reference proteome</keyword>
<reference evidence="3" key="1">
    <citation type="submission" date="2023-06" db="EMBL/GenBank/DDBJ databases">
        <authorList>
            <consortium name="Lawrence Berkeley National Laboratory"/>
            <person name="Ahrendt S."/>
            <person name="Sahu N."/>
            <person name="Indic B."/>
            <person name="Wong-Bajracharya J."/>
            <person name="Merenyi Z."/>
            <person name="Ke H.-M."/>
            <person name="Monk M."/>
            <person name="Kocsube S."/>
            <person name="Drula E."/>
            <person name="Lipzen A."/>
            <person name="Balint B."/>
            <person name="Henrissat B."/>
            <person name="Andreopoulos B."/>
            <person name="Martin F.M."/>
            <person name="Harder C.B."/>
            <person name="Rigling D."/>
            <person name="Ford K.L."/>
            <person name="Foster G.D."/>
            <person name="Pangilinan J."/>
            <person name="Papanicolaou A."/>
            <person name="Barry K."/>
            <person name="LaButti K."/>
            <person name="Viragh M."/>
            <person name="Koriabine M."/>
            <person name="Yan M."/>
            <person name="Riley R."/>
            <person name="Champramary S."/>
            <person name="Plett K.L."/>
            <person name="Tsai I.J."/>
            <person name="Slot J."/>
            <person name="Sipos G."/>
            <person name="Plett J."/>
            <person name="Nagy L.G."/>
            <person name="Grigoriev I.V."/>
        </authorList>
    </citation>
    <scope>NUCLEOTIDE SEQUENCE</scope>
    <source>
        <strain evidence="3">HWK02</strain>
    </source>
</reference>
<dbReference type="AlphaFoldDB" id="A0AA39Q8T7"/>
<feature type="transmembrane region" description="Helical" evidence="1">
    <location>
        <begin position="12"/>
        <end position="32"/>
    </location>
</feature>
<sequence length="312" mass="34967">MPVSGDVHEPVAFTLGPWLVGMSLDLFFQGILTTQFSNYYSWYDNKDSLGMKIAVGVLALLTTLKSVQVSTVWIQEIKYYNNIQGVLALPYTAWYVIGNILMVAVISFYVQCFFCYRLYALSQMWWIAGPIMVLYILGLTSAIVATYCIASMEFGKLAHWVSVHYATAFVTDVLLSSSTAWFLLKNRSHVLPQTASLLNALVRLTFQIAALPAICAMINLIFVYVSSKNFVTVFIQALPKLYAISMMWTLNARRAIRVAFASGGSDSTEEPRNVERTRRDEISLGNLNRHIKPGIVSEHDMFAHPDSDIEVG</sequence>
<feature type="transmembrane region" description="Helical" evidence="1">
    <location>
        <begin position="204"/>
        <end position="224"/>
    </location>
</feature>
<feature type="transmembrane region" description="Helical" evidence="1">
    <location>
        <begin position="94"/>
        <end position="119"/>
    </location>
</feature>
<accession>A0AA39Q8T7</accession>
<protein>
    <recommendedName>
        <fullName evidence="2">DUF6534 domain-containing protein</fullName>
    </recommendedName>
</protein>
<keyword evidence="1" id="KW-0812">Transmembrane</keyword>
<feature type="domain" description="DUF6534" evidence="2">
    <location>
        <begin position="168"/>
        <end position="254"/>
    </location>
</feature>
<feature type="transmembrane region" description="Helical" evidence="1">
    <location>
        <begin position="131"/>
        <end position="152"/>
    </location>
</feature>
<gene>
    <name evidence="3" type="ORF">EDD18DRAFT_123551</name>
</gene>
<keyword evidence="1" id="KW-1133">Transmembrane helix</keyword>
<dbReference type="Pfam" id="PF20152">
    <property type="entry name" value="DUF6534"/>
    <property type="match status" value="1"/>
</dbReference>
<dbReference type="InterPro" id="IPR045339">
    <property type="entry name" value="DUF6534"/>
</dbReference>
<evidence type="ECO:0000256" key="1">
    <source>
        <dbReference type="SAM" id="Phobius"/>
    </source>
</evidence>
<proteinExistence type="predicted"/>
<feature type="transmembrane region" description="Helical" evidence="1">
    <location>
        <begin position="164"/>
        <end position="184"/>
    </location>
</feature>
<keyword evidence="1" id="KW-0472">Membrane</keyword>
<evidence type="ECO:0000259" key="2">
    <source>
        <dbReference type="Pfam" id="PF20152"/>
    </source>
</evidence>
<organism evidence="3 4">
    <name type="scientific">Armillaria luteobubalina</name>
    <dbReference type="NCBI Taxonomy" id="153913"/>
    <lineage>
        <taxon>Eukaryota</taxon>
        <taxon>Fungi</taxon>
        <taxon>Dikarya</taxon>
        <taxon>Basidiomycota</taxon>
        <taxon>Agaricomycotina</taxon>
        <taxon>Agaricomycetes</taxon>
        <taxon>Agaricomycetidae</taxon>
        <taxon>Agaricales</taxon>
        <taxon>Marasmiineae</taxon>
        <taxon>Physalacriaceae</taxon>
        <taxon>Armillaria</taxon>
    </lineage>
</organism>
<dbReference type="Proteomes" id="UP001175228">
    <property type="component" value="Unassembled WGS sequence"/>
</dbReference>